<feature type="region of interest" description="Disordered" evidence="1">
    <location>
        <begin position="1"/>
        <end position="31"/>
    </location>
</feature>
<proteinExistence type="predicted"/>
<gene>
    <name evidence="2" type="ORF">UY55_C0003G0078</name>
</gene>
<sequence length="138" mass="15505">METKNFDENLEKSLSRLGKQIETESRVPEAKELHEKELVKLSLKSIAEESKSERSTEEESAPPVREPKATLLPSYLQNDGVPENVKTEIEGLINLVFAEGLEKALVEAERHGPFVEDAFHDALVDKLLPELKKRGILS</sequence>
<dbReference type="STRING" id="1618665.UY55_C0003G0078"/>
<evidence type="ECO:0000313" key="2">
    <source>
        <dbReference type="EMBL" id="KKW14861.1"/>
    </source>
</evidence>
<reference evidence="2 3" key="1">
    <citation type="journal article" date="2015" name="Nature">
        <title>rRNA introns, odd ribosomes, and small enigmatic genomes across a large radiation of phyla.</title>
        <authorList>
            <person name="Brown C.T."/>
            <person name="Hug L.A."/>
            <person name="Thomas B.C."/>
            <person name="Sharon I."/>
            <person name="Castelle C.J."/>
            <person name="Singh A."/>
            <person name="Wilkins M.J."/>
            <person name="Williams K.H."/>
            <person name="Banfield J.F."/>
        </authorList>
    </citation>
    <scope>NUCLEOTIDE SEQUENCE [LARGE SCALE GENOMIC DNA]</scope>
</reference>
<evidence type="ECO:0000256" key="1">
    <source>
        <dbReference type="SAM" id="MobiDB-lite"/>
    </source>
</evidence>
<organism evidence="2 3">
    <name type="scientific">Candidatus Jorgensenbacteria bacterium GW2011_GWB1_50_10</name>
    <dbReference type="NCBI Taxonomy" id="1618665"/>
    <lineage>
        <taxon>Bacteria</taxon>
        <taxon>Candidatus Joergenseniibacteriota</taxon>
    </lineage>
</organism>
<name>A0A0G1W7W3_9BACT</name>
<dbReference type="AlphaFoldDB" id="A0A0G1W7W3"/>
<dbReference type="EMBL" id="LCQK01000003">
    <property type="protein sequence ID" value="KKW14861.1"/>
    <property type="molecule type" value="Genomic_DNA"/>
</dbReference>
<feature type="region of interest" description="Disordered" evidence="1">
    <location>
        <begin position="47"/>
        <end position="71"/>
    </location>
</feature>
<comment type="caution">
    <text evidence="2">The sequence shown here is derived from an EMBL/GenBank/DDBJ whole genome shotgun (WGS) entry which is preliminary data.</text>
</comment>
<accession>A0A0G1W7W3</accession>
<evidence type="ECO:0000313" key="3">
    <source>
        <dbReference type="Proteomes" id="UP000034224"/>
    </source>
</evidence>
<protein>
    <submittedName>
        <fullName evidence="2">Uncharacterized protein</fullName>
    </submittedName>
</protein>
<feature type="compositionally biased region" description="Basic and acidic residues" evidence="1">
    <location>
        <begin position="47"/>
        <end position="57"/>
    </location>
</feature>
<dbReference type="Proteomes" id="UP000034224">
    <property type="component" value="Unassembled WGS sequence"/>
</dbReference>